<gene>
    <name evidence="2" type="primary">bpoC_2</name>
    <name evidence="2" type="ORF">DSM104329_02260</name>
</gene>
<dbReference type="PRINTS" id="PR00111">
    <property type="entry name" value="ABHYDROLASE"/>
</dbReference>
<dbReference type="GO" id="GO:0019806">
    <property type="term" value="F:bromide peroxidase activity"/>
    <property type="evidence" value="ECO:0007669"/>
    <property type="project" value="UniProtKB-EC"/>
</dbReference>
<keyword evidence="3" id="KW-1185">Reference proteome</keyword>
<dbReference type="KEGG" id="sbae:DSM104329_02260"/>
<dbReference type="PANTHER" id="PTHR43798:SF33">
    <property type="entry name" value="HYDROLASE, PUTATIVE (AFU_ORTHOLOGUE AFUA_2G14860)-RELATED"/>
    <property type="match status" value="1"/>
</dbReference>
<dbReference type="SUPFAM" id="SSF53474">
    <property type="entry name" value="alpha/beta-Hydrolases"/>
    <property type="match status" value="1"/>
</dbReference>
<name>A0A9E7C0Y0_9ACTN</name>
<dbReference type="GO" id="GO:0016020">
    <property type="term" value="C:membrane"/>
    <property type="evidence" value="ECO:0007669"/>
    <property type="project" value="TreeGrafter"/>
</dbReference>
<organism evidence="2 3">
    <name type="scientific">Capillimicrobium parvum</name>
    <dbReference type="NCBI Taxonomy" id="2884022"/>
    <lineage>
        <taxon>Bacteria</taxon>
        <taxon>Bacillati</taxon>
        <taxon>Actinomycetota</taxon>
        <taxon>Thermoleophilia</taxon>
        <taxon>Solirubrobacterales</taxon>
        <taxon>Capillimicrobiaceae</taxon>
        <taxon>Capillimicrobium</taxon>
    </lineage>
</organism>
<dbReference type="InterPro" id="IPR000073">
    <property type="entry name" value="AB_hydrolase_1"/>
</dbReference>
<reference evidence="2" key="1">
    <citation type="journal article" date="2022" name="Int. J. Syst. Evol. Microbiol.">
        <title>Pseudomonas aegrilactucae sp. nov. and Pseudomonas morbosilactucae sp. nov., pathogens causing bacterial rot of lettuce in Japan.</title>
        <authorList>
            <person name="Sawada H."/>
            <person name="Fujikawa T."/>
            <person name="Satou M."/>
        </authorList>
    </citation>
    <scope>NUCLEOTIDE SEQUENCE</scope>
    <source>
        <strain evidence="2">0166_1</strain>
    </source>
</reference>
<dbReference type="InterPro" id="IPR000639">
    <property type="entry name" value="Epox_hydrolase-like"/>
</dbReference>
<dbReference type="EMBL" id="CP087164">
    <property type="protein sequence ID" value="UGS35863.1"/>
    <property type="molecule type" value="Genomic_DNA"/>
</dbReference>
<dbReference type="Proteomes" id="UP001162834">
    <property type="component" value="Chromosome"/>
</dbReference>
<dbReference type="Pfam" id="PF00561">
    <property type="entry name" value="Abhydrolase_1"/>
    <property type="match status" value="1"/>
</dbReference>
<evidence type="ECO:0000313" key="2">
    <source>
        <dbReference type="EMBL" id="UGS35863.1"/>
    </source>
</evidence>
<sequence length="289" mass="31159">MHDRWANVVEIGPADGDPVLFIHGLGGSWRNWLEQLPVLAEAGHRAIAVDLPGFGHSEMPADKITIPGYGRWVEALCDELEVSAAAVVGNSMGGFIGTELAIQSPARVERLVLVSAAGISAADQRIDSALQLLYRAEAIGTYMTGLVLARAAALARRPRLRRAAMGLAVRHPEQLSPKLAYEQITGMGTPGFIGALDALSDYPIRHRLPEIACPTLIVWGRQDLIVPVRDADVFEELIPDARKVIWDDTGHVAMLERPERFNELLGDFLAEAPGEEVDETSPAAAPAGD</sequence>
<keyword evidence="2" id="KW-0575">Peroxidase</keyword>
<evidence type="ECO:0000259" key="1">
    <source>
        <dbReference type="Pfam" id="PF00561"/>
    </source>
</evidence>
<keyword evidence="2" id="KW-0560">Oxidoreductase</keyword>
<evidence type="ECO:0000313" key="3">
    <source>
        <dbReference type="Proteomes" id="UP001162834"/>
    </source>
</evidence>
<dbReference type="AlphaFoldDB" id="A0A9E7C0Y0"/>
<dbReference type="InterPro" id="IPR050266">
    <property type="entry name" value="AB_hydrolase_sf"/>
</dbReference>
<dbReference type="PANTHER" id="PTHR43798">
    <property type="entry name" value="MONOACYLGLYCEROL LIPASE"/>
    <property type="match status" value="1"/>
</dbReference>
<dbReference type="PRINTS" id="PR00412">
    <property type="entry name" value="EPOXHYDRLASE"/>
</dbReference>
<accession>A0A9E7C0Y0</accession>
<protein>
    <submittedName>
        <fullName evidence="2">Non-heme bromoperoxidase BpoC</fullName>
        <ecNumber evidence="2">1.11.1.18</ecNumber>
    </submittedName>
</protein>
<proteinExistence type="predicted"/>
<dbReference type="EC" id="1.11.1.18" evidence="2"/>
<dbReference type="Gene3D" id="3.40.50.1820">
    <property type="entry name" value="alpha/beta hydrolase"/>
    <property type="match status" value="1"/>
</dbReference>
<feature type="domain" description="AB hydrolase-1" evidence="1">
    <location>
        <begin position="18"/>
        <end position="258"/>
    </location>
</feature>
<dbReference type="InterPro" id="IPR029058">
    <property type="entry name" value="AB_hydrolase_fold"/>
</dbReference>